<sequence>MLSSAILGALIAPLLVNAAPVRRQAANSTDVLVLQFADVLEQFESQFYSQALTTFVEQDFIEAGFIDANIPIQQFTQIQSDESTHDSIIQEELQALGAEAITGCTFDFSEVLTDVTTMASTARIVENVGVSAYLGAAHVISDPQLLTAAASIMTVEARHQTVLNILTGGSAISQAFDIAFSPEQVLAIAGQFISGCTLPFTANPSLSVTNTGPMQPGDTIAFSSSALNGSTDGLFCQMLIGGAPTSISLALDQCVIPSGIDGPVALYITSDDDPIDNNIVVQNTITIVAGPTLIFVDTVVEELSELVFTSNSTVSASTTESTISPAEASAIISSASPVATSSSSSSYSSDSSDSSDSVSLDGSDNSDSSSTNVVVSTSVVEFPGGPNMYTGSSDDGSVTVNGWS</sequence>
<dbReference type="InterPro" id="IPR009078">
    <property type="entry name" value="Ferritin-like_SF"/>
</dbReference>
<name>A0A8E2DUH4_9APHY</name>
<dbReference type="Pfam" id="PF13668">
    <property type="entry name" value="Ferritin_2"/>
    <property type="match status" value="1"/>
</dbReference>
<gene>
    <name evidence="3" type="ORF">OBBRIDRAFT_440991</name>
</gene>
<organism evidence="3 4">
    <name type="scientific">Obba rivulosa</name>
    <dbReference type="NCBI Taxonomy" id="1052685"/>
    <lineage>
        <taxon>Eukaryota</taxon>
        <taxon>Fungi</taxon>
        <taxon>Dikarya</taxon>
        <taxon>Basidiomycota</taxon>
        <taxon>Agaricomycotina</taxon>
        <taxon>Agaricomycetes</taxon>
        <taxon>Polyporales</taxon>
        <taxon>Gelatoporiaceae</taxon>
        <taxon>Obba</taxon>
    </lineage>
</organism>
<evidence type="ECO:0000256" key="2">
    <source>
        <dbReference type="SAM" id="SignalP"/>
    </source>
</evidence>
<feature type="signal peptide" evidence="2">
    <location>
        <begin position="1"/>
        <end position="18"/>
    </location>
</feature>
<dbReference type="EMBL" id="KV722333">
    <property type="protein sequence ID" value="OCH95862.1"/>
    <property type="molecule type" value="Genomic_DNA"/>
</dbReference>
<evidence type="ECO:0000256" key="1">
    <source>
        <dbReference type="SAM" id="MobiDB-lite"/>
    </source>
</evidence>
<feature type="region of interest" description="Disordered" evidence="1">
    <location>
        <begin position="338"/>
        <end position="404"/>
    </location>
</feature>
<reference evidence="3 4" key="1">
    <citation type="submission" date="2016-07" db="EMBL/GenBank/DDBJ databases">
        <title>Draft genome of the white-rot fungus Obba rivulosa 3A-2.</title>
        <authorList>
            <consortium name="DOE Joint Genome Institute"/>
            <person name="Miettinen O."/>
            <person name="Riley R."/>
            <person name="Acob R."/>
            <person name="Barry K."/>
            <person name="Cullen D."/>
            <person name="De Vries R."/>
            <person name="Hainaut M."/>
            <person name="Hatakka A."/>
            <person name="Henrissat B."/>
            <person name="Hilden K."/>
            <person name="Kuo R."/>
            <person name="Labutti K."/>
            <person name="Lipzen A."/>
            <person name="Makela M.R."/>
            <person name="Sandor L."/>
            <person name="Spatafora J.W."/>
            <person name="Grigoriev I.V."/>
            <person name="Hibbett D.S."/>
        </authorList>
    </citation>
    <scope>NUCLEOTIDE SEQUENCE [LARGE SCALE GENOMIC DNA]</scope>
    <source>
        <strain evidence="3 4">3A-2</strain>
    </source>
</reference>
<feature type="chain" id="PRO_5034746619" evidence="2">
    <location>
        <begin position="19"/>
        <end position="404"/>
    </location>
</feature>
<proteinExistence type="predicted"/>
<evidence type="ECO:0000313" key="4">
    <source>
        <dbReference type="Proteomes" id="UP000250043"/>
    </source>
</evidence>
<feature type="compositionally biased region" description="Low complexity" evidence="1">
    <location>
        <begin position="338"/>
        <end position="379"/>
    </location>
</feature>
<evidence type="ECO:0000313" key="3">
    <source>
        <dbReference type="EMBL" id="OCH95862.1"/>
    </source>
</evidence>
<dbReference type="Proteomes" id="UP000250043">
    <property type="component" value="Unassembled WGS sequence"/>
</dbReference>
<keyword evidence="2" id="KW-0732">Signal</keyword>
<dbReference type="OrthoDB" id="1001765at2759"/>
<accession>A0A8E2DUH4</accession>
<dbReference type="SUPFAM" id="SSF47240">
    <property type="entry name" value="Ferritin-like"/>
    <property type="match status" value="1"/>
</dbReference>
<dbReference type="AlphaFoldDB" id="A0A8E2DUH4"/>
<feature type="compositionally biased region" description="Polar residues" evidence="1">
    <location>
        <begin position="389"/>
        <end position="404"/>
    </location>
</feature>
<protein>
    <submittedName>
        <fullName evidence="3">Uncharacterized protein</fullName>
    </submittedName>
</protein>
<dbReference type="CDD" id="cd00657">
    <property type="entry name" value="Ferritin_like"/>
    <property type="match status" value="1"/>
</dbReference>
<keyword evidence="4" id="KW-1185">Reference proteome</keyword>